<keyword evidence="2" id="KW-1185">Reference proteome</keyword>
<sequence>MTSVSAYGKPPREVSLSLLAPGRRYVYYFR</sequence>
<proteinExistence type="predicted"/>
<name>A0A834W903_9FABA</name>
<organism evidence="1 2">
    <name type="scientific">Senna tora</name>
    <dbReference type="NCBI Taxonomy" id="362788"/>
    <lineage>
        <taxon>Eukaryota</taxon>
        <taxon>Viridiplantae</taxon>
        <taxon>Streptophyta</taxon>
        <taxon>Embryophyta</taxon>
        <taxon>Tracheophyta</taxon>
        <taxon>Spermatophyta</taxon>
        <taxon>Magnoliopsida</taxon>
        <taxon>eudicotyledons</taxon>
        <taxon>Gunneridae</taxon>
        <taxon>Pentapetalae</taxon>
        <taxon>rosids</taxon>
        <taxon>fabids</taxon>
        <taxon>Fabales</taxon>
        <taxon>Fabaceae</taxon>
        <taxon>Caesalpinioideae</taxon>
        <taxon>Cassia clade</taxon>
        <taxon>Senna</taxon>
    </lineage>
</organism>
<protein>
    <submittedName>
        <fullName evidence="1">Uncharacterized protein</fullName>
    </submittedName>
</protein>
<reference evidence="1" key="1">
    <citation type="submission" date="2020-09" db="EMBL/GenBank/DDBJ databases">
        <title>Genome-Enabled Discovery of Anthraquinone Biosynthesis in Senna tora.</title>
        <authorList>
            <person name="Kang S.-H."/>
            <person name="Pandey R.P."/>
            <person name="Lee C.-M."/>
            <person name="Sim J.-S."/>
            <person name="Jeong J.-T."/>
            <person name="Choi B.-S."/>
            <person name="Jung M."/>
            <person name="Ginzburg D."/>
            <person name="Zhao K."/>
            <person name="Won S.Y."/>
            <person name="Oh T.-J."/>
            <person name="Yu Y."/>
            <person name="Kim N.-H."/>
            <person name="Lee O.R."/>
            <person name="Lee T.-H."/>
            <person name="Bashyal P."/>
            <person name="Kim T.-S."/>
            <person name="Lee W.-H."/>
            <person name="Kawkins C."/>
            <person name="Kim C.-K."/>
            <person name="Kim J.S."/>
            <person name="Ahn B.O."/>
            <person name="Rhee S.Y."/>
            <person name="Sohng J.K."/>
        </authorList>
    </citation>
    <scope>NUCLEOTIDE SEQUENCE</scope>
    <source>
        <tissue evidence="1">Leaf</tissue>
    </source>
</reference>
<gene>
    <name evidence="1" type="ORF">G2W53_034538</name>
</gene>
<dbReference type="Proteomes" id="UP000634136">
    <property type="component" value="Unassembled WGS sequence"/>
</dbReference>
<evidence type="ECO:0000313" key="2">
    <source>
        <dbReference type="Proteomes" id="UP000634136"/>
    </source>
</evidence>
<accession>A0A834W903</accession>
<dbReference type="AlphaFoldDB" id="A0A834W903"/>
<dbReference type="EMBL" id="JAAIUW010000010">
    <property type="protein sequence ID" value="KAF7813562.1"/>
    <property type="molecule type" value="Genomic_DNA"/>
</dbReference>
<evidence type="ECO:0000313" key="1">
    <source>
        <dbReference type="EMBL" id="KAF7813562.1"/>
    </source>
</evidence>
<comment type="caution">
    <text evidence="1">The sequence shown here is derived from an EMBL/GenBank/DDBJ whole genome shotgun (WGS) entry which is preliminary data.</text>
</comment>